<proteinExistence type="predicted"/>
<keyword evidence="2" id="KW-1185">Reference proteome</keyword>
<organism evidence="1 2">
    <name type="scientific">Cucurbitaria berberidis CBS 394.84</name>
    <dbReference type="NCBI Taxonomy" id="1168544"/>
    <lineage>
        <taxon>Eukaryota</taxon>
        <taxon>Fungi</taxon>
        <taxon>Dikarya</taxon>
        <taxon>Ascomycota</taxon>
        <taxon>Pezizomycotina</taxon>
        <taxon>Dothideomycetes</taxon>
        <taxon>Pleosporomycetidae</taxon>
        <taxon>Pleosporales</taxon>
        <taxon>Pleosporineae</taxon>
        <taxon>Cucurbitariaceae</taxon>
        <taxon>Cucurbitaria</taxon>
    </lineage>
</organism>
<accession>A0A9P4GJ81</accession>
<dbReference type="RefSeq" id="XP_040789012.1">
    <property type="nucleotide sequence ID" value="XM_040931936.1"/>
</dbReference>
<comment type="caution">
    <text evidence="1">The sequence shown here is derived from an EMBL/GenBank/DDBJ whole genome shotgun (WGS) entry which is preliminary data.</text>
</comment>
<dbReference type="Proteomes" id="UP000800039">
    <property type="component" value="Unassembled WGS sequence"/>
</dbReference>
<name>A0A9P4GJ81_9PLEO</name>
<evidence type="ECO:0000313" key="1">
    <source>
        <dbReference type="EMBL" id="KAF1846449.1"/>
    </source>
</evidence>
<dbReference type="GeneID" id="63849188"/>
<sequence>MNARNDLPSTSTLLSLVISQPAHTEMAAPCHCGPIEASMRFNPHDTASSPDEAAFGTDSDYELFTGASLPQRPSPQRPPPHLNELNSLTLVRRKQKNVIRHYGKDAKGFVPTEFTWAEGPSNFPGTAEYYKSNTFRKKKDAGNVHVPGAPFGAVHNVINSDNEDFGAKNAKSEKRKSLIMVFSKATVRRVSEKRKAHRRLQRYNRRMRSWRMANEHDSRSAGGMNTRGPTIVFQFFLLGIQSSKKYVQFIEILLALHAIGALVHWC</sequence>
<evidence type="ECO:0000313" key="2">
    <source>
        <dbReference type="Proteomes" id="UP000800039"/>
    </source>
</evidence>
<dbReference type="EMBL" id="ML976616">
    <property type="protein sequence ID" value="KAF1846449.1"/>
    <property type="molecule type" value="Genomic_DNA"/>
</dbReference>
<reference evidence="1" key="1">
    <citation type="submission" date="2020-01" db="EMBL/GenBank/DDBJ databases">
        <authorList>
            <consortium name="DOE Joint Genome Institute"/>
            <person name="Haridas S."/>
            <person name="Albert R."/>
            <person name="Binder M."/>
            <person name="Bloem J."/>
            <person name="Labutti K."/>
            <person name="Salamov A."/>
            <person name="Andreopoulos B."/>
            <person name="Baker S.E."/>
            <person name="Barry K."/>
            <person name="Bills G."/>
            <person name="Bluhm B.H."/>
            <person name="Cannon C."/>
            <person name="Castanera R."/>
            <person name="Culley D.E."/>
            <person name="Daum C."/>
            <person name="Ezra D."/>
            <person name="Gonzalez J.B."/>
            <person name="Henrissat B."/>
            <person name="Kuo A."/>
            <person name="Liang C."/>
            <person name="Lipzen A."/>
            <person name="Lutzoni F."/>
            <person name="Magnuson J."/>
            <person name="Mondo S."/>
            <person name="Nolan M."/>
            <person name="Ohm R."/>
            <person name="Pangilinan J."/>
            <person name="Park H.-J."/>
            <person name="Ramirez L."/>
            <person name="Alfaro M."/>
            <person name="Sun H."/>
            <person name="Tritt A."/>
            <person name="Yoshinaga Y."/>
            <person name="Zwiers L.-H."/>
            <person name="Turgeon B.G."/>
            <person name="Goodwin S.B."/>
            <person name="Spatafora J.W."/>
            <person name="Crous P.W."/>
            <person name="Grigoriev I.V."/>
        </authorList>
    </citation>
    <scope>NUCLEOTIDE SEQUENCE</scope>
    <source>
        <strain evidence="1">CBS 394.84</strain>
    </source>
</reference>
<dbReference type="AlphaFoldDB" id="A0A9P4GJ81"/>
<protein>
    <submittedName>
        <fullName evidence="1">Uncharacterized protein</fullName>
    </submittedName>
</protein>
<gene>
    <name evidence="1" type="ORF">K460DRAFT_356125</name>
</gene>
<dbReference type="OrthoDB" id="3785820at2759"/>